<name>A0A1I7WBA8_HETBA</name>
<reference evidence="2" key="1">
    <citation type="submission" date="2016-11" db="UniProtKB">
        <authorList>
            <consortium name="WormBaseParasite"/>
        </authorList>
    </citation>
    <scope>IDENTIFICATION</scope>
</reference>
<dbReference type="AlphaFoldDB" id="A0A1I7WBA8"/>
<dbReference type="Proteomes" id="UP000095283">
    <property type="component" value="Unplaced"/>
</dbReference>
<dbReference type="WBParaSite" id="Hba_01985">
    <property type="protein sequence ID" value="Hba_01985"/>
    <property type="gene ID" value="Hba_01985"/>
</dbReference>
<protein>
    <submittedName>
        <fullName evidence="2">Uncharacterized protein</fullName>
    </submittedName>
</protein>
<organism evidence="1 2">
    <name type="scientific">Heterorhabditis bacteriophora</name>
    <name type="common">Entomopathogenic nematode worm</name>
    <dbReference type="NCBI Taxonomy" id="37862"/>
    <lineage>
        <taxon>Eukaryota</taxon>
        <taxon>Metazoa</taxon>
        <taxon>Ecdysozoa</taxon>
        <taxon>Nematoda</taxon>
        <taxon>Chromadorea</taxon>
        <taxon>Rhabditida</taxon>
        <taxon>Rhabditina</taxon>
        <taxon>Rhabditomorpha</taxon>
        <taxon>Strongyloidea</taxon>
        <taxon>Heterorhabditidae</taxon>
        <taxon>Heterorhabditis</taxon>
    </lineage>
</organism>
<sequence>MVLIKITIQFMGWGRDNIDIPEGKYDFNGLLKLIDFKEN</sequence>
<evidence type="ECO:0000313" key="1">
    <source>
        <dbReference type="Proteomes" id="UP000095283"/>
    </source>
</evidence>
<keyword evidence="1" id="KW-1185">Reference proteome</keyword>
<accession>A0A1I7WBA8</accession>
<evidence type="ECO:0000313" key="2">
    <source>
        <dbReference type="WBParaSite" id="Hba_01985"/>
    </source>
</evidence>
<proteinExistence type="predicted"/>